<gene>
    <name evidence="4" type="ORF">RDB_LOCUS124866</name>
</gene>
<dbReference type="EMBL" id="CAJMWX010001327">
    <property type="protein sequence ID" value="CAE6481063.1"/>
    <property type="molecule type" value="Genomic_DNA"/>
</dbReference>
<dbReference type="SUPFAM" id="SSF48371">
    <property type="entry name" value="ARM repeat"/>
    <property type="match status" value="1"/>
</dbReference>
<feature type="domain" description="DUF6535" evidence="3">
    <location>
        <begin position="41"/>
        <end position="220"/>
    </location>
</feature>
<proteinExistence type="predicted"/>
<organism evidence="4 5">
    <name type="scientific">Rhizoctonia solani</name>
    <dbReference type="NCBI Taxonomy" id="456999"/>
    <lineage>
        <taxon>Eukaryota</taxon>
        <taxon>Fungi</taxon>
        <taxon>Dikarya</taxon>
        <taxon>Basidiomycota</taxon>
        <taxon>Agaricomycotina</taxon>
        <taxon>Agaricomycetes</taxon>
        <taxon>Cantharellales</taxon>
        <taxon>Ceratobasidiaceae</taxon>
        <taxon>Rhizoctonia</taxon>
    </lineage>
</organism>
<evidence type="ECO:0000256" key="2">
    <source>
        <dbReference type="SAM" id="Phobius"/>
    </source>
</evidence>
<dbReference type="Proteomes" id="UP000663888">
    <property type="component" value="Unassembled WGS sequence"/>
</dbReference>
<feature type="transmembrane region" description="Helical" evidence="2">
    <location>
        <begin position="224"/>
        <end position="253"/>
    </location>
</feature>
<comment type="caution">
    <text evidence="4">The sequence shown here is derived from an EMBL/GenBank/DDBJ whole genome shotgun (WGS) entry which is preliminary data.</text>
</comment>
<feature type="transmembrane region" description="Helical" evidence="2">
    <location>
        <begin position="265"/>
        <end position="281"/>
    </location>
</feature>
<evidence type="ECO:0000259" key="3">
    <source>
        <dbReference type="Pfam" id="PF20153"/>
    </source>
</evidence>
<keyword evidence="2" id="KW-1133">Transmembrane helix</keyword>
<evidence type="ECO:0000313" key="5">
    <source>
        <dbReference type="Proteomes" id="UP000663888"/>
    </source>
</evidence>
<sequence>MYRSNSTRERTRSVSPDSSEDEKDNLDQSYGYKLGRDDPFWPHYLEEAEKYDDMMIQKWDKKMETLLLFATLFSAIVTAFVMESSQNLQPDNAAITATAIVEITRILRNRTMDSPEGSSILDSSDHFQPSASAFIVNFAWFISLCLSITAALLAGLVKQWCNTLLWDRAAPRPPRNQARIRQARFNGLMYWQIELVIFALPVIMDAALGLFLVGLMAFLQDLNFIIFLASLAVTLLTATFYFGTTLAPCFFPFCPYETAITSPKVWGFCYQLCLAFILWVAKNFREFDEEVKADLTNYMSPAGKKEKEMADNTTSDDLTGDALNWVILHSQKPEPREMAIRAIATLDSEGALKQLVSNPPGILPQVIQSFTSCFVVNSMERGVLVLEFKRGVNHSIASLYGRALTVLVTQVLLAGSLKSQVQYSEIELGPTHSKWAIDPITKEAVKTRFKHLADINHAETKAWALVGLSVWHDFIGFIGGLRFNQGKTVCQLAGSLDSCNRLSSILRKEVLRTLTKEITYWAPNVSNSFQKDTLRHLINLILDAPPVEQPQLACALAVLALNLNHSTSYPLLPDYPNSQPGVLRENGSGNKFSKLLMSYYVSGPGDLGEDGHSLLLFALTGLMEYYEHCDFNNEAYENMKKIAERFQGFDILGKLQFVNIPVAATGTNFRIKSIDLRAYFVDTLLLYLKLPRTSQHSQDIDGVLTRLLKSINPKRQSWELEEYGPQIVPLATQMLIQTKDIHLQIECLNTVISYWDSGPSLLYSRMQLFYEVPLKLLQVIKNITDLQPYPTLAPTISFIFQKIGEQTRHFNTPKDKQRLALCMDNVMSSDLLEILIAILHISDKPEFLLLRDTYNHPERSAKDKFNPGVQLLQILREYLRLPTREGDNGELLIEKIIEAFDQKTSSDLENKIAAKVIQRWRLFCNRRRTIRDTVTENHQD</sequence>
<dbReference type="Pfam" id="PF20153">
    <property type="entry name" value="DUF6535"/>
    <property type="match status" value="1"/>
</dbReference>
<evidence type="ECO:0000256" key="1">
    <source>
        <dbReference type="SAM" id="MobiDB-lite"/>
    </source>
</evidence>
<evidence type="ECO:0000313" key="4">
    <source>
        <dbReference type="EMBL" id="CAE6481063.1"/>
    </source>
</evidence>
<protein>
    <recommendedName>
        <fullName evidence="3">DUF6535 domain-containing protein</fullName>
    </recommendedName>
</protein>
<feature type="transmembrane region" description="Helical" evidence="2">
    <location>
        <begin position="65"/>
        <end position="82"/>
    </location>
</feature>
<feature type="region of interest" description="Disordered" evidence="1">
    <location>
        <begin position="1"/>
        <end position="31"/>
    </location>
</feature>
<dbReference type="AlphaFoldDB" id="A0A8H3CI67"/>
<name>A0A8H3CI67_9AGAM</name>
<dbReference type="InterPro" id="IPR045338">
    <property type="entry name" value="DUF6535"/>
</dbReference>
<feature type="transmembrane region" description="Helical" evidence="2">
    <location>
        <begin position="134"/>
        <end position="157"/>
    </location>
</feature>
<feature type="compositionally biased region" description="Basic and acidic residues" evidence="1">
    <location>
        <begin position="1"/>
        <end position="12"/>
    </location>
</feature>
<feature type="transmembrane region" description="Helical" evidence="2">
    <location>
        <begin position="195"/>
        <end position="218"/>
    </location>
</feature>
<accession>A0A8H3CI67</accession>
<dbReference type="InterPro" id="IPR016024">
    <property type="entry name" value="ARM-type_fold"/>
</dbReference>
<keyword evidence="2" id="KW-0812">Transmembrane</keyword>
<reference evidence="4" key="1">
    <citation type="submission" date="2021-01" db="EMBL/GenBank/DDBJ databases">
        <authorList>
            <person name="Kaushik A."/>
        </authorList>
    </citation>
    <scope>NUCLEOTIDE SEQUENCE</scope>
    <source>
        <strain evidence="4">AG4-R118</strain>
    </source>
</reference>
<keyword evidence="2" id="KW-0472">Membrane</keyword>